<dbReference type="PROSITE" id="PS50975">
    <property type="entry name" value="ATP_GRASP"/>
    <property type="match status" value="1"/>
</dbReference>
<dbReference type="Gene3D" id="3.30.470.20">
    <property type="entry name" value="ATP-grasp fold, B domain"/>
    <property type="match status" value="1"/>
</dbReference>
<keyword evidence="1" id="KW-0067">ATP-binding</keyword>
<organism evidence="3 4">
    <name type="scientific">Laceyella putida</name>
    <dbReference type="NCBI Taxonomy" id="110101"/>
    <lineage>
        <taxon>Bacteria</taxon>
        <taxon>Bacillati</taxon>
        <taxon>Bacillota</taxon>
        <taxon>Bacilli</taxon>
        <taxon>Bacillales</taxon>
        <taxon>Thermoactinomycetaceae</taxon>
        <taxon>Laceyella</taxon>
    </lineage>
</organism>
<proteinExistence type="predicted"/>
<dbReference type="RefSeq" id="WP_379866947.1">
    <property type="nucleotide sequence ID" value="NZ_JBHTBW010000062.1"/>
</dbReference>
<accession>A0ABW2RP89</accession>
<name>A0ABW2RP89_9BACL</name>
<dbReference type="EMBL" id="JBHTBW010000062">
    <property type="protein sequence ID" value="MFC7442818.1"/>
    <property type="molecule type" value="Genomic_DNA"/>
</dbReference>
<gene>
    <name evidence="3" type="ORF">ACFQNG_17230</name>
</gene>
<keyword evidence="4" id="KW-1185">Reference proteome</keyword>
<reference evidence="4" key="1">
    <citation type="journal article" date="2019" name="Int. J. Syst. Evol. Microbiol.">
        <title>The Global Catalogue of Microorganisms (GCM) 10K type strain sequencing project: providing services to taxonomists for standard genome sequencing and annotation.</title>
        <authorList>
            <consortium name="The Broad Institute Genomics Platform"/>
            <consortium name="The Broad Institute Genome Sequencing Center for Infectious Disease"/>
            <person name="Wu L."/>
            <person name="Ma J."/>
        </authorList>
    </citation>
    <scope>NUCLEOTIDE SEQUENCE [LARGE SCALE GENOMIC DNA]</scope>
    <source>
        <strain evidence="4">CGMCC 1.12942</strain>
    </source>
</reference>
<dbReference type="Proteomes" id="UP001596500">
    <property type="component" value="Unassembled WGS sequence"/>
</dbReference>
<dbReference type="InterPro" id="IPR026838">
    <property type="entry name" value="YheC/D"/>
</dbReference>
<dbReference type="SUPFAM" id="SSF56059">
    <property type="entry name" value="Glutathione synthetase ATP-binding domain-like"/>
    <property type="match status" value="1"/>
</dbReference>
<keyword evidence="1" id="KW-0547">Nucleotide-binding</keyword>
<evidence type="ECO:0000256" key="1">
    <source>
        <dbReference type="PROSITE-ProRule" id="PRU00409"/>
    </source>
</evidence>
<evidence type="ECO:0000313" key="3">
    <source>
        <dbReference type="EMBL" id="MFC7442818.1"/>
    </source>
</evidence>
<feature type="domain" description="ATP-grasp" evidence="2">
    <location>
        <begin position="218"/>
        <end position="449"/>
    </location>
</feature>
<dbReference type="Pfam" id="PF14398">
    <property type="entry name" value="ATPgrasp_YheCD"/>
    <property type="match status" value="1"/>
</dbReference>
<protein>
    <submittedName>
        <fullName evidence="3">YheC/YheD family protein</fullName>
    </submittedName>
</protein>
<evidence type="ECO:0000313" key="4">
    <source>
        <dbReference type="Proteomes" id="UP001596500"/>
    </source>
</evidence>
<evidence type="ECO:0000259" key="2">
    <source>
        <dbReference type="PROSITE" id="PS50975"/>
    </source>
</evidence>
<sequence>MGLAKVQIQILPNQQFPDHINIMMSDQLAKKLNIHTNTLWVAFGSSIATGYIARMKRANHKIIFISNNLANKLLLPAQPLIHVQFDSRSLRLRIGPLFGILISKMPQTEDDQLFGQMTRFLGECEATGQNKGIRVAVVLADTIDIERRGIKGWIKVNDRWLATTLPLPDVIYNRITSRKIEEKDAVQTNLARLKSQFHIPIFNERFLNKLEVYQILSKDERMRNYLPETHLYQTDKCKEFLNRYSTIYLKPTNGSLGQGIIRIVRTGPEWLYQSATASGTFSKTTSSKKELLRLLNKKIRNKPYIMQQGLDLIKYERRQVDFRVLVQKNIQGEWRITSSVGRIANDQHIVSNLARGGTIRKTSELLDELALKHKPSVSDIKHAALSIVNTFEELVGGHYAELGIDLGIDTQGKIWLIEINSKPSKTDDTVINPTTHRRPSVSRLIEYVQYLTLLQHNAHSPPSAQHQWTLRRRKP</sequence>
<dbReference type="InterPro" id="IPR011761">
    <property type="entry name" value="ATP-grasp"/>
</dbReference>
<comment type="caution">
    <text evidence="3">The sequence shown here is derived from an EMBL/GenBank/DDBJ whole genome shotgun (WGS) entry which is preliminary data.</text>
</comment>